<name>A0A645EUD3_9ZZZZ</name>
<dbReference type="EMBL" id="VSSQ01051554">
    <property type="protein sequence ID" value="MPN05648.1"/>
    <property type="molecule type" value="Genomic_DNA"/>
</dbReference>
<evidence type="ECO:0000313" key="2">
    <source>
        <dbReference type="EMBL" id="MPN05648.1"/>
    </source>
</evidence>
<keyword evidence="1" id="KW-0812">Transmembrane</keyword>
<evidence type="ECO:0000256" key="1">
    <source>
        <dbReference type="SAM" id="Phobius"/>
    </source>
</evidence>
<gene>
    <name evidence="2" type="ORF">SDC9_152899</name>
</gene>
<keyword evidence="1" id="KW-0472">Membrane</keyword>
<comment type="caution">
    <text evidence="2">The sequence shown here is derived from an EMBL/GenBank/DDBJ whole genome shotgun (WGS) entry which is preliminary data.</text>
</comment>
<reference evidence="2" key="1">
    <citation type="submission" date="2019-08" db="EMBL/GenBank/DDBJ databases">
        <authorList>
            <person name="Kucharzyk K."/>
            <person name="Murdoch R.W."/>
            <person name="Higgins S."/>
            <person name="Loffler F."/>
        </authorList>
    </citation>
    <scope>NUCLEOTIDE SEQUENCE</scope>
</reference>
<organism evidence="2">
    <name type="scientific">bioreactor metagenome</name>
    <dbReference type="NCBI Taxonomy" id="1076179"/>
    <lineage>
        <taxon>unclassified sequences</taxon>
        <taxon>metagenomes</taxon>
        <taxon>ecological metagenomes</taxon>
    </lineage>
</organism>
<dbReference type="AlphaFoldDB" id="A0A645EUD3"/>
<accession>A0A645EUD3</accession>
<feature type="transmembrane region" description="Helical" evidence="1">
    <location>
        <begin position="15"/>
        <end position="33"/>
    </location>
</feature>
<proteinExistence type="predicted"/>
<protein>
    <submittedName>
        <fullName evidence="2">Uncharacterized protein</fullName>
    </submittedName>
</protein>
<keyword evidence="1" id="KW-1133">Transmembrane helix</keyword>
<sequence>MKRNTYKLEVAVSSISRYIIGVIPDSIIILGLGSTHRLR</sequence>